<dbReference type="Gene3D" id="6.10.20.10">
    <property type="entry name" value="Lysine tRNA ligase, stem contact fold domain"/>
    <property type="match status" value="1"/>
</dbReference>
<evidence type="ECO:0000313" key="12">
    <source>
        <dbReference type="Proteomes" id="UP000033048"/>
    </source>
</evidence>
<dbReference type="RefSeq" id="WP_048204396.1">
    <property type="nucleotide sequence ID" value="NZ_CP009518.1"/>
</dbReference>
<dbReference type="SUPFAM" id="SSF48163">
    <property type="entry name" value="An anticodon-binding domain of class I aminoacyl-tRNA synthetases"/>
    <property type="match status" value="1"/>
</dbReference>
<reference evidence="11 12" key="1">
    <citation type="submission" date="2014-07" db="EMBL/GenBank/DDBJ databases">
        <title>Methanogenic archaea and the global carbon cycle.</title>
        <authorList>
            <person name="Henriksen J.R."/>
            <person name="Luke J."/>
            <person name="Reinhart S."/>
            <person name="Benedict M.N."/>
            <person name="Youngblut N.D."/>
            <person name="Metcalf M.E."/>
            <person name="Whitaker R.J."/>
            <person name="Metcalf W.W."/>
        </authorList>
    </citation>
    <scope>NUCLEOTIDE SEQUENCE [LARGE SCALE GENOMIC DNA]</scope>
    <source>
        <strain evidence="11 12">MM1</strain>
    </source>
</reference>
<dbReference type="NCBIfam" id="TIGR00467">
    <property type="entry name" value="lysS_arch"/>
    <property type="match status" value="1"/>
</dbReference>
<dbReference type="EMBL" id="CP009518">
    <property type="protein sequence ID" value="AKB84149.1"/>
    <property type="molecule type" value="Genomic_DNA"/>
</dbReference>
<evidence type="ECO:0000256" key="6">
    <source>
        <dbReference type="ARBA" id="ARBA00022840"/>
    </source>
</evidence>
<evidence type="ECO:0000256" key="3">
    <source>
        <dbReference type="ARBA" id="ARBA00022490"/>
    </source>
</evidence>
<dbReference type="SUPFAM" id="SSF52374">
    <property type="entry name" value="Nucleotidylyl transferase"/>
    <property type="match status" value="1"/>
</dbReference>
<keyword evidence="5 10" id="KW-0547">Nucleotide-binding</keyword>
<sequence length="530" mass="59241">MAEIKHWAEVVADEALANGTKQKISTGITPSGHIHIGNMREVVTADAAYRMLVEKGAETEFIYMADNFDPLRKVYPFLPESYAEHVGKPISEIPCPCGECDNYAEHFLKPFLEGLEKLGIHPKVYRADQLYKSGKFVEAIKTALIKRDDIAKILKEVSGKDVAPEWSPFNPICQECGKINTAIVTGFDADAETVDYDCSCGHKGTVPMSGGGKLTWRVDWPAKWKMMDVTVEPFGKDHASRGGSYDTGKRIVREIFGHEPPQPIVYEWIMLGKKGAMSSSTGVVVSISDMLKVVPPEVLRYLIMRTKPEKHIKFDPAQPLLTLVDEYERLNAKEDLEGLDKRVLELSHAKGICHTDIPFKHMTTIFQVAHGDFEKIMKIVERAGYDTSNEKCIRELSVNVSNWLEMYAPPFAKFSVKDELPEQTATLNDVQKAFLGAFAEIIEASGELTGEDYHNLVYSSKEAGSDLHTKIVEKLGSSDEELEINPKEMFKAIYTSVLGQQSGPKAGWFLSSIDQDFLAKRFSEASTYRP</sequence>
<evidence type="ECO:0000256" key="1">
    <source>
        <dbReference type="ARBA" id="ARBA00004496"/>
    </source>
</evidence>
<keyword evidence="6 10" id="KW-0067">ATP-binding</keyword>
<dbReference type="EC" id="6.1.1.6" evidence="10"/>
<evidence type="ECO:0000256" key="4">
    <source>
        <dbReference type="ARBA" id="ARBA00022598"/>
    </source>
</evidence>
<dbReference type="PATRIC" id="fig|1434104.5.peg.100"/>
<dbReference type="InterPro" id="IPR001412">
    <property type="entry name" value="aa-tRNA-synth_I_CS"/>
</dbReference>
<dbReference type="GO" id="GO:0004824">
    <property type="term" value="F:lysine-tRNA ligase activity"/>
    <property type="evidence" value="ECO:0007669"/>
    <property type="project" value="UniProtKB-UniRule"/>
</dbReference>
<dbReference type="PANTHER" id="PTHR37940:SF1">
    <property type="entry name" value="LYSINE--TRNA LIGASE"/>
    <property type="match status" value="1"/>
</dbReference>
<feature type="short sequence motif" description="'HIGH' region" evidence="10">
    <location>
        <begin position="30"/>
        <end position="38"/>
    </location>
</feature>
<protein>
    <recommendedName>
        <fullName evidence="10">Lysine--tRNA ligase</fullName>
        <ecNumber evidence="10">6.1.1.6</ecNumber>
    </recommendedName>
    <alternativeName>
        <fullName evidence="10">Lysyl-tRNA synthetase</fullName>
        <shortName evidence="10">LysRS</shortName>
    </alternativeName>
</protein>
<gene>
    <name evidence="10" type="primary">lysS</name>
    <name evidence="11" type="ORF">MCMEM_0096</name>
</gene>
<name>A0A0E3WYT1_METMT</name>
<dbReference type="InterPro" id="IPR042078">
    <property type="entry name" value="Lys-tRNA-ligase_SC_fold"/>
</dbReference>
<dbReference type="GeneID" id="24892567"/>
<dbReference type="PROSITE" id="PS00178">
    <property type="entry name" value="AA_TRNA_LIGASE_I"/>
    <property type="match status" value="1"/>
</dbReference>
<organism evidence="11 12">
    <name type="scientific">Methanococcoides methylutens MM1</name>
    <dbReference type="NCBI Taxonomy" id="1434104"/>
    <lineage>
        <taxon>Archaea</taxon>
        <taxon>Methanobacteriati</taxon>
        <taxon>Methanobacteriota</taxon>
        <taxon>Stenosarchaea group</taxon>
        <taxon>Methanomicrobia</taxon>
        <taxon>Methanosarcinales</taxon>
        <taxon>Methanosarcinaceae</taxon>
        <taxon>Methanococcoides</taxon>
    </lineage>
</organism>
<evidence type="ECO:0000256" key="8">
    <source>
        <dbReference type="ARBA" id="ARBA00023146"/>
    </source>
</evidence>
<dbReference type="GO" id="GO:0000049">
    <property type="term" value="F:tRNA binding"/>
    <property type="evidence" value="ECO:0007669"/>
    <property type="project" value="InterPro"/>
</dbReference>
<comment type="subcellular location">
    <subcellularLocation>
        <location evidence="1 10">Cytoplasm</location>
    </subcellularLocation>
</comment>
<accession>A0A0E3WYT1</accession>
<dbReference type="HAMAP" id="MF_00177">
    <property type="entry name" value="Lys_tRNA_synth_class1"/>
    <property type="match status" value="1"/>
</dbReference>
<dbReference type="AlphaFoldDB" id="A0A0E3WYT1"/>
<dbReference type="STRING" id="1434104.MCMEM_0096"/>
<dbReference type="PANTHER" id="PTHR37940">
    <property type="entry name" value="LYSINE--TRNA LIGASE"/>
    <property type="match status" value="1"/>
</dbReference>
<evidence type="ECO:0000256" key="7">
    <source>
        <dbReference type="ARBA" id="ARBA00022917"/>
    </source>
</evidence>
<keyword evidence="7 10" id="KW-0648">Protein biosynthesis</keyword>
<dbReference type="InterPro" id="IPR002904">
    <property type="entry name" value="Lys-tRNA-ligase"/>
</dbReference>
<dbReference type="OrthoDB" id="6838at2157"/>
<keyword evidence="4 10" id="KW-0436">Ligase</keyword>
<dbReference type="InterPro" id="IPR020751">
    <property type="entry name" value="aa-tRNA-synth_I_codon-bd_sub2"/>
</dbReference>
<dbReference type="GO" id="GO:0005737">
    <property type="term" value="C:cytoplasm"/>
    <property type="evidence" value="ECO:0007669"/>
    <property type="project" value="UniProtKB-SubCell"/>
</dbReference>
<dbReference type="Proteomes" id="UP000033048">
    <property type="component" value="Chromosome"/>
</dbReference>
<dbReference type="Pfam" id="PF01921">
    <property type="entry name" value="tRNA-synt_1f"/>
    <property type="match status" value="1"/>
</dbReference>
<dbReference type="InterPro" id="IPR008925">
    <property type="entry name" value="aa_tRNA-synth_I_cd-bd_sf"/>
</dbReference>
<dbReference type="GO" id="GO:0005524">
    <property type="term" value="F:ATP binding"/>
    <property type="evidence" value="ECO:0007669"/>
    <property type="project" value="UniProtKB-UniRule"/>
</dbReference>
<keyword evidence="8 10" id="KW-0030">Aminoacyl-tRNA synthetase</keyword>
<evidence type="ECO:0000313" key="11">
    <source>
        <dbReference type="EMBL" id="AKB84149.1"/>
    </source>
</evidence>
<evidence type="ECO:0000256" key="2">
    <source>
        <dbReference type="ARBA" id="ARBA00005594"/>
    </source>
</evidence>
<dbReference type="GO" id="GO:0006430">
    <property type="term" value="P:lysyl-tRNA aminoacylation"/>
    <property type="evidence" value="ECO:0007669"/>
    <property type="project" value="UniProtKB-UniRule"/>
</dbReference>
<dbReference type="Gene3D" id="3.40.50.620">
    <property type="entry name" value="HUPs"/>
    <property type="match status" value="2"/>
</dbReference>
<evidence type="ECO:0000256" key="10">
    <source>
        <dbReference type="HAMAP-Rule" id="MF_00177"/>
    </source>
</evidence>
<evidence type="ECO:0000256" key="9">
    <source>
        <dbReference type="ARBA" id="ARBA00048573"/>
    </source>
</evidence>
<dbReference type="KEGG" id="mmet:MCMEM_0096"/>
<dbReference type="HOGENOM" id="CLU_025562_1_0_2"/>
<dbReference type="Gene3D" id="1.10.10.350">
    <property type="match status" value="1"/>
</dbReference>
<comment type="caution">
    <text evidence="10">Lacks conserved residue(s) required for the propagation of feature annotation.</text>
</comment>
<comment type="catalytic activity">
    <reaction evidence="9 10">
        <text>tRNA(Lys) + L-lysine + ATP = L-lysyl-tRNA(Lys) + AMP + diphosphate</text>
        <dbReference type="Rhea" id="RHEA:20792"/>
        <dbReference type="Rhea" id="RHEA-COMP:9696"/>
        <dbReference type="Rhea" id="RHEA-COMP:9697"/>
        <dbReference type="ChEBI" id="CHEBI:30616"/>
        <dbReference type="ChEBI" id="CHEBI:32551"/>
        <dbReference type="ChEBI" id="CHEBI:33019"/>
        <dbReference type="ChEBI" id="CHEBI:78442"/>
        <dbReference type="ChEBI" id="CHEBI:78529"/>
        <dbReference type="ChEBI" id="CHEBI:456215"/>
        <dbReference type="EC" id="6.1.1.6"/>
    </reaction>
</comment>
<dbReference type="InterPro" id="IPR014729">
    <property type="entry name" value="Rossmann-like_a/b/a_fold"/>
</dbReference>
<dbReference type="Gene3D" id="1.10.10.770">
    <property type="match status" value="1"/>
</dbReference>
<feature type="short sequence motif" description="'KMSKS' region" evidence="10">
    <location>
        <begin position="276"/>
        <end position="280"/>
    </location>
</feature>
<keyword evidence="12" id="KW-1185">Reference proteome</keyword>
<evidence type="ECO:0000256" key="5">
    <source>
        <dbReference type="ARBA" id="ARBA00022741"/>
    </source>
</evidence>
<keyword evidence="3 10" id="KW-0963">Cytoplasm</keyword>
<comment type="similarity">
    <text evidence="2 10">Belongs to the class-I aminoacyl-tRNA synthetase family.</text>
</comment>
<proteinExistence type="inferred from homology"/>